<protein>
    <submittedName>
        <fullName evidence="1">DUF4160 domain-containing protein</fullName>
    </submittedName>
</protein>
<keyword evidence="2" id="KW-1185">Reference proteome</keyword>
<proteinExistence type="predicted"/>
<dbReference type="AlphaFoldDB" id="A0A7L5DNK3"/>
<dbReference type="KEGG" id="srho:HH216_06170"/>
<accession>A0A7L5DNK3</accession>
<dbReference type="Pfam" id="PF13711">
    <property type="entry name" value="DUF4160"/>
    <property type="match status" value="1"/>
</dbReference>
<sequence length="86" mass="9897">MPQISRFFGIIIAMYYDDHNPPHFHAKYGSEECLIAIRDLTLLSGRLPSRALGMVIEWAALHQSELMVNWELAKQLQTLNTIEPLM</sequence>
<name>A0A7L5DNK3_9BACT</name>
<evidence type="ECO:0000313" key="2">
    <source>
        <dbReference type="Proteomes" id="UP000501128"/>
    </source>
</evidence>
<gene>
    <name evidence="1" type="ORF">HH216_06170</name>
</gene>
<dbReference type="EMBL" id="CP051677">
    <property type="protein sequence ID" value="QJD78048.1"/>
    <property type="molecule type" value="Genomic_DNA"/>
</dbReference>
<organism evidence="1 2">
    <name type="scientific">Spirosoma rhododendri</name>
    <dbReference type="NCBI Taxonomy" id="2728024"/>
    <lineage>
        <taxon>Bacteria</taxon>
        <taxon>Pseudomonadati</taxon>
        <taxon>Bacteroidota</taxon>
        <taxon>Cytophagia</taxon>
        <taxon>Cytophagales</taxon>
        <taxon>Cytophagaceae</taxon>
        <taxon>Spirosoma</taxon>
    </lineage>
</organism>
<reference evidence="1 2" key="1">
    <citation type="submission" date="2020-04" db="EMBL/GenBank/DDBJ databases">
        <title>Genome sequencing of novel species.</title>
        <authorList>
            <person name="Heo J."/>
            <person name="Kim S.-J."/>
            <person name="Kim J.-S."/>
            <person name="Hong S.-B."/>
            <person name="Kwon S.-W."/>
        </authorList>
    </citation>
    <scope>NUCLEOTIDE SEQUENCE [LARGE SCALE GENOMIC DNA]</scope>
    <source>
        <strain evidence="1 2">CJU-R4</strain>
    </source>
</reference>
<dbReference type="InterPro" id="IPR025427">
    <property type="entry name" value="DUF4160"/>
</dbReference>
<dbReference type="Proteomes" id="UP000501128">
    <property type="component" value="Chromosome"/>
</dbReference>
<evidence type="ECO:0000313" key="1">
    <source>
        <dbReference type="EMBL" id="QJD78048.1"/>
    </source>
</evidence>